<dbReference type="InterPro" id="IPR037873">
    <property type="entry name" value="BamE-like"/>
</dbReference>
<dbReference type="Proteomes" id="UP000197446">
    <property type="component" value="Unassembled WGS sequence"/>
</dbReference>
<keyword evidence="1" id="KW-0732">Signal</keyword>
<reference evidence="2 3" key="1">
    <citation type="journal article" date="2007" name="Int. J. Syst. Evol. Microbiol.">
        <title>Description of Pelomonas aquatica sp. nov. and Pelomonas puraquae sp. nov., isolated from industrial and haemodialysis water.</title>
        <authorList>
            <person name="Gomila M."/>
            <person name="Bowien B."/>
            <person name="Falsen E."/>
            <person name="Moore E.R."/>
            <person name="Lalucat J."/>
        </authorList>
    </citation>
    <scope>NUCLEOTIDE SEQUENCE [LARGE SCALE GENOMIC DNA]</scope>
    <source>
        <strain evidence="2 3">CCUG 52769</strain>
    </source>
</reference>
<comment type="caution">
    <text evidence="2">The sequence shown here is derived from an EMBL/GenBank/DDBJ whole genome shotgun (WGS) entry which is preliminary data.</text>
</comment>
<name>A0A254NBQ0_9BURK</name>
<evidence type="ECO:0008006" key="4">
    <source>
        <dbReference type="Google" id="ProtNLM"/>
    </source>
</evidence>
<sequence>MREGPGTTLTAMPSARRALPSLLLCAALLAGCATPDRDPRLQPGRSNEAEVVALYGQPGRVWPEADGGRTLEYSGQPMGRHTWMVTLDAAGRLVGVIDALSPAGRARVQPGMTPEQVSRLLGRERSRVFFRNSGEDVWDWTIEPDQTGYGLRFNVHFKDGVVVRTTQSMVFPSRLFPGMDD</sequence>
<keyword evidence="3" id="KW-1185">Reference proteome</keyword>
<evidence type="ECO:0000313" key="2">
    <source>
        <dbReference type="EMBL" id="OWR05405.1"/>
    </source>
</evidence>
<accession>A0A254NBQ0</accession>
<evidence type="ECO:0000256" key="1">
    <source>
        <dbReference type="ARBA" id="ARBA00022729"/>
    </source>
</evidence>
<dbReference type="AlphaFoldDB" id="A0A254NBQ0"/>
<organism evidence="2 3">
    <name type="scientific">Roseateles puraquae</name>
    <dbReference type="NCBI Taxonomy" id="431059"/>
    <lineage>
        <taxon>Bacteria</taxon>
        <taxon>Pseudomonadati</taxon>
        <taxon>Pseudomonadota</taxon>
        <taxon>Betaproteobacteria</taxon>
        <taxon>Burkholderiales</taxon>
        <taxon>Sphaerotilaceae</taxon>
        <taxon>Roseateles</taxon>
    </lineage>
</organism>
<dbReference type="Gene3D" id="3.30.1450.10">
    <property type="match status" value="1"/>
</dbReference>
<gene>
    <name evidence="2" type="ORF">CDO81_02780</name>
</gene>
<proteinExistence type="predicted"/>
<protein>
    <recommendedName>
        <fullName evidence="4">Outer membrane protein assembly factor BamE</fullName>
    </recommendedName>
</protein>
<evidence type="ECO:0000313" key="3">
    <source>
        <dbReference type="Proteomes" id="UP000197446"/>
    </source>
</evidence>
<dbReference type="EMBL" id="NISI01000001">
    <property type="protein sequence ID" value="OWR05405.1"/>
    <property type="molecule type" value="Genomic_DNA"/>
</dbReference>
<dbReference type="PROSITE" id="PS51257">
    <property type="entry name" value="PROKAR_LIPOPROTEIN"/>
    <property type="match status" value="1"/>
</dbReference>